<keyword evidence="1" id="KW-1133">Transmembrane helix</keyword>
<gene>
    <name evidence="2" type="ORF">SAMN05444337_2253</name>
</gene>
<evidence type="ECO:0000256" key="1">
    <source>
        <dbReference type="SAM" id="Phobius"/>
    </source>
</evidence>
<dbReference type="AlphaFoldDB" id="A0A1M6KD47"/>
<dbReference type="STRING" id="683124.SAMN05444337_2253"/>
<dbReference type="Proteomes" id="UP000184232">
    <property type="component" value="Unassembled WGS sequence"/>
</dbReference>
<name>A0A1M6KD47_9FLAO</name>
<sequence length="218" mass="25074">MSFDELLEVSFNPANTILSVLLLLSVLYWILTIFTGIGEYDIDLDTDIDADTSLDNPDGLIEVNQDPSSFIQFLKFLNLDIIPITFFLTLALLFTWLINVNLSFYLPLPNWFFFITIVPAFIVSVFITKYVCLPLKPIFKEINHKGEMAYDFLGRSGKLFTTIKEDKIGMIEIIINKDPIKLMVKSKDGSEIKQGENAIIVDEEPQKKYYYVEKTFEI</sequence>
<dbReference type="OrthoDB" id="996420at2"/>
<keyword evidence="1" id="KW-0812">Transmembrane</keyword>
<evidence type="ECO:0008006" key="4">
    <source>
        <dbReference type="Google" id="ProtNLM"/>
    </source>
</evidence>
<dbReference type="InterPro" id="IPR012340">
    <property type="entry name" value="NA-bd_OB-fold"/>
</dbReference>
<accession>A0A1M6KD47</accession>
<feature type="transmembrane region" description="Helical" evidence="1">
    <location>
        <begin position="76"/>
        <end position="99"/>
    </location>
</feature>
<evidence type="ECO:0000313" key="3">
    <source>
        <dbReference type="Proteomes" id="UP000184232"/>
    </source>
</evidence>
<dbReference type="RefSeq" id="WP_072785081.1">
    <property type="nucleotide sequence ID" value="NZ_CP045292.1"/>
</dbReference>
<dbReference type="EMBL" id="FQZH01000004">
    <property type="protein sequence ID" value="SHJ56838.1"/>
    <property type="molecule type" value="Genomic_DNA"/>
</dbReference>
<proteinExistence type="predicted"/>
<reference evidence="2 3" key="1">
    <citation type="submission" date="2016-11" db="EMBL/GenBank/DDBJ databases">
        <authorList>
            <person name="Jaros S."/>
            <person name="Januszkiewicz K."/>
            <person name="Wedrychowicz H."/>
        </authorList>
    </citation>
    <scope>NUCLEOTIDE SEQUENCE [LARGE SCALE GENOMIC DNA]</scope>
    <source>
        <strain evidence="2 3">DSM 22807</strain>
    </source>
</reference>
<organism evidence="2 3">
    <name type="scientific">Flavobacterium haoranii</name>
    <dbReference type="NCBI Taxonomy" id="683124"/>
    <lineage>
        <taxon>Bacteria</taxon>
        <taxon>Pseudomonadati</taxon>
        <taxon>Bacteroidota</taxon>
        <taxon>Flavobacteriia</taxon>
        <taxon>Flavobacteriales</taxon>
        <taxon>Flavobacteriaceae</taxon>
        <taxon>Flavobacterium</taxon>
    </lineage>
</organism>
<dbReference type="Gene3D" id="2.40.50.140">
    <property type="entry name" value="Nucleic acid-binding proteins"/>
    <property type="match status" value="1"/>
</dbReference>
<keyword evidence="3" id="KW-1185">Reference proteome</keyword>
<feature type="transmembrane region" description="Helical" evidence="1">
    <location>
        <begin position="16"/>
        <end position="37"/>
    </location>
</feature>
<protein>
    <recommendedName>
        <fullName evidence="4">DUF1449 family protein</fullName>
    </recommendedName>
</protein>
<feature type="transmembrane region" description="Helical" evidence="1">
    <location>
        <begin position="111"/>
        <end position="132"/>
    </location>
</feature>
<evidence type="ECO:0000313" key="2">
    <source>
        <dbReference type="EMBL" id="SHJ56838.1"/>
    </source>
</evidence>
<keyword evidence="1" id="KW-0472">Membrane</keyword>